<feature type="chain" id="PRO_5026820060" evidence="1">
    <location>
        <begin position="25"/>
        <end position="124"/>
    </location>
</feature>
<organism evidence="2 3">
    <name type="scientific">Rhodoblastus acidophilus</name>
    <name type="common">Rhodopseudomonas acidophila</name>
    <dbReference type="NCBI Taxonomy" id="1074"/>
    <lineage>
        <taxon>Bacteria</taxon>
        <taxon>Pseudomonadati</taxon>
        <taxon>Pseudomonadota</taxon>
        <taxon>Alphaproteobacteria</taxon>
        <taxon>Hyphomicrobiales</taxon>
        <taxon>Rhodoblastaceae</taxon>
        <taxon>Rhodoblastus</taxon>
    </lineage>
</organism>
<accession>A0A6N8DLV3</accession>
<comment type="caution">
    <text evidence="2">The sequence shown here is derived from an EMBL/GenBank/DDBJ whole genome shotgun (WGS) entry which is preliminary data.</text>
</comment>
<gene>
    <name evidence="2" type="ORF">GJ654_05850</name>
</gene>
<dbReference type="RefSeq" id="WP_155445178.1">
    <property type="nucleotide sequence ID" value="NZ_JAOQNR010000003.1"/>
</dbReference>
<evidence type="ECO:0000256" key="1">
    <source>
        <dbReference type="SAM" id="SignalP"/>
    </source>
</evidence>
<dbReference type="AlphaFoldDB" id="A0A6N8DLV3"/>
<proteinExistence type="predicted"/>
<dbReference type="Proteomes" id="UP000439113">
    <property type="component" value="Unassembled WGS sequence"/>
</dbReference>
<dbReference type="EMBL" id="WNKS01000003">
    <property type="protein sequence ID" value="MTV30515.1"/>
    <property type="molecule type" value="Genomic_DNA"/>
</dbReference>
<evidence type="ECO:0000313" key="2">
    <source>
        <dbReference type="EMBL" id="MTV30515.1"/>
    </source>
</evidence>
<sequence length="124" mass="13178">MRHTLKFATGVFAAAALISGAASAVELKAYAGKSIELKDVHGLIYYTPKGDVFEVVTTLDTEGHAFRVVSSLKDGQSTTLSAPGAPGEEAATVEIRREGDSLSVIDHTRQHRAEVTLPNGRRAD</sequence>
<keyword evidence="1" id="KW-0732">Signal</keyword>
<dbReference type="OrthoDB" id="7916805at2"/>
<reference evidence="2 3" key="1">
    <citation type="submission" date="2019-11" db="EMBL/GenBank/DDBJ databases">
        <title>Whole-genome sequence of a Rhodoblastus acidophilus DSM 142.</title>
        <authorList>
            <person name="Kyndt J.A."/>
            <person name="Meyer T.E."/>
        </authorList>
    </citation>
    <scope>NUCLEOTIDE SEQUENCE [LARGE SCALE GENOMIC DNA]</scope>
    <source>
        <strain evidence="2 3">DSM 142</strain>
    </source>
</reference>
<name>A0A6N8DLV3_RHOAC</name>
<feature type="signal peptide" evidence="1">
    <location>
        <begin position="1"/>
        <end position="24"/>
    </location>
</feature>
<protein>
    <submittedName>
        <fullName evidence="2">Uncharacterized protein</fullName>
    </submittedName>
</protein>
<evidence type="ECO:0000313" key="3">
    <source>
        <dbReference type="Proteomes" id="UP000439113"/>
    </source>
</evidence>